<sequence>MIVFLYCLLMAFISSIIFFGVSYFINNDRVALRKTVFAFPGFLIVYYVAVYVVNFLLPGSVKGERESDEIRDIDYVFPDIGEGKNE</sequence>
<dbReference type="AlphaFoldDB" id="A0A2N5ZJD5"/>
<evidence type="ECO:0000313" key="3">
    <source>
        <dbReference type="Proteomes" id="UP000234857"/>
    </source>
</evidence>
<dbReference type="Proteomes" id="UP000234857">
    <property type="component" value="Unassembled WGS sequence"/>
</dbReference>
<feature type="transmembrane region" description="Helical" evidence="1">
    <location>
        <begin position="37"/>
        <end position="57"/>
    </location>
</feature>
<proteinExistence type="predicted"/>
<keyword evidence="1" id="KW-1133">Transmembrane helix</keyword>
<reference evidence="2 3" key="1">
    <citation type="submission" date="2017-11" db="EMBL/GenBank/DDBJ databases">
        <title>Genome-resolved metagenomics identifies genetic mobility, metabolic interactions, and unexpected diversity in perchlorate-reducing communities.</title>
        <authorList>
            <person name="Barnum T.P."/>
            <person name="Figueroa I.A."/>
            <person name="Carlstrom C.I."/>
            <person name="Lucas L.N."/>
            <person name="Engelbrektson A.L."/>
            <person name="Coates J.D."/>
        </authorList>
    </citation>
    <scope>NUCLEOTIDE SEQUENCE [LARGE SCALE GENOMIC DNA]</scope>
    <source>
        <strain evidence="2">BM706</strain>
    </source>
</reference>
<gene>
    <name evidence="2" type="ORF">C0601_03985</name>
</gene>
<evidence type="ECO:0000313" key="2">
    <source>
        <dbReference type="EMBL" id="PLX18743.1"/>
    </source>
</evidence>
<organism evidence="2 3">
    <name type="scientific">Muiribacterium halophilum</name>
    <dbReference type="NCBI Taxonomy" id="2053465"/>
    <lineage>
        <taxon>Bacteria</taxon>
        <taxon>Candidatus Muiribacteriota</taxon>
        <taxon>Candidatus Muiribacteriia</taxon>
        <taxon>Candidatus Muiribacteriales</taxon>
        <taxon>Candidatus Muiribacteriaceae</taxon>
        <taxon>Candidatus Muiribacterium</taxon>
    </lineage>
</organism>
<comment type="caution">
    <text evidence="2">The sequence shown here is derived from an EMBL/GenBank/DDBJ whole genome shotgun (WGS) entry which is preliminary data.</text>
</comment>
<name>A0A2N5ZJD5_MUIH1</name>
<keyword evidence="1" id="KW-0472">Membrane</keyword>
<dbReference type="EMBL" id="PKTG01000053">
    <property type="protein sequence ID" value="PLX18743.1"/>
    <property type="molecule type" value="Genomic_DNA"/>
</dbReference>
<feature type="transmembrane region" description="Helical" evidence="1">
    <location>
        <begin position="5"/>
        <end position="25"/>
    </location>
</feature>
<evidence type="ECO:0000256" key="1">
    <source>
        <dbReference type="SAM" id="Phobius"/>
    </source>
</evidence>
<accession>A0A2N5ZJD5</accession>
<keyword evidence="1" id="KW-0812">Transmembrane</keyword>
<protein>
    <submittedName>
        <fullName evidence="2">Uncharacterized protein</fullName>
    </submittedName>
</protein>